<keyword evidence="3" id="KW-0804">Transcription</keyword>
<organism evidence="5 6">
    <name type="scientific">Alteromonas portus</name>
    <dbReference type="NCBI Taxonomy" id="2565549"/>
    <lineage>
        <taxon>Bacteria</taxon>
        <taxon>Pseudomonadati</taxon>
        <taxon>Pseudomonadota</taxon>
        <taxon>Gammaproteobacteria</taxon>
        <taxon>Alteromonadales</taxon>
        <taxon>Alteromonadaceae</taxon>
        <taxon>Alteromonas/Salinimonas group</taxon>
        <taxon>Alteromonas</taxon>
    </lineage>
</organism>
<accession>A0A4U0ZJY0</accession>
<dbReference type="InterPro" id="IPR009057">
    <property type="entry name" value="Homeodomain-like_sf"/>
</dbReference>
<dbReference type="InterPro" id="IPR009594">
    <property type="entry name" value="Tscrpt_reg_HTH_AraC_N"/>
</dbReference>
<dbReference type="Pfam" id="PF12833">
    <property type="entry name" value="HTH_18"/>
    <property type="match status" value="1"/>
</dbReference>
<dbReference type="PROSITE" id="PS00041">
    <property type="entry name" value="HTH_ARAC_FAMILY_1"/>
    <property type="match status" value="1"/>
</dbReference>
<dbReference type="InterPro" id="IPR018062">
    <property type="entry name" value="HTH_AraC-typ_CS"/>
</dbReference>
<gene>
    <name evidence="5" type="ORF">E5672_03910</name>
</gene>
<comment type="caution">
    <text evidence="5">The sequence shown here is derived from an EMBL/GenBank/DDBJ whole genome shotgun (WGS) entry which is preliminary data.</text>
</comment>
<sequence length="299" mass="32501">MSKALIKQLIEEKVDNSGLYDTGIDGVQLFKITQPIECAPVVYEPSLTAIVHGGKEAILNGDKHTFNTSKYTCCTMSMPVEAGIPDASEESPLLGVYISLNSRLMTDLAIEFESVGGNFSQSSASSAPSGIASARWDADFTDALYRLLLLTDNATDIAMLASTRLRELYYSVLKGEAGSIVRGSFGVGNAIGRAIEYLASHVNENVTIDDMASKIGMSKAVFHRKFKQATTMSPIQFVKSMRLNNAAKRIAEGTNVSVAAMDVGYISSSQFSRDFKRMYGLSPKQWEKENKTKAASMLQ</sequence>
<dbReference type="AlphaFoldDB" id="A0A4U0ZJY0"/>
<feature type="domain" description="HTH araC/xylS-type" evidence="4">
    <location>
        <begin position="192"/>
        <end position="289"/>
    </location>
</feature>
<dbReference type="SMART" id="SM00342">
    <property type="entry name" value="HTH_ARAC"/>
    <property type="match status" value="1"/>
</dbReference>
<dbReference type="EMBL" id="SWCO01000001">
    <property type="protein sequence ID" value="TKB05236.1"/>
    <property type="molecule type" value="Genomic_DNA"/>
</dbReference>
<dbReference type="InterPro" id="IPR018060">
    <property type="entry name" value="HTH_AraC"/>
</dbReference>
<protein>
    <submittedName>
        <fullName evidence="5">AraC family transcriptional regulator</fullName>
    </submittedName>
</protein>
<dbReference type="InterPro" id="IPR020449">
    <property type="entry name" value="Tscrpt_reg_AraC-type_HTH"/>
</dbReference>
<dbReference type="GO" id="GO:0043565">
    <property type="term" value="F:sequence-specific DNA binding"/>
    <property type="evidence" value="ECO:0007669"/>
    <property type="project" value="InterPro"/>
</dbReference>
<reference evidence="5 6" key="1">
    <citation type="submission" date="2019-04" db="EMBL/GenBank/DDBJ databases">
        <title>Alteromonas portus sp. nov., an alginate lyase-excreting marine bacterium.</title>
        <authorList>
            <person name="Huang H."/>
            <person name="Mo K."/>
            <person name="Bao S."/>
        </authorList>
    </citation>
    <scope>NUCLEOTIDE SEQUENCE [LARGE SCALE GENOMIC DNA]</scope>
    <source>
        <strain evidence="5 6">HB161718</strain>
    </source>
</reference>
<dbReference type="PRINTS" id="PR00032">
    <property type="entry name" value="HTHARAC"/>
</dbReference>
<evidence type="ECO:0000313" key="5">
    <source>
        <dbReference type="EMBL" id="TKB05236.1"/>
    </source>
</evidence>
<dbReference type="Pfam" id="PF06719">
    <property type="entry name" value="AraC_N"/>
    <property type="match status" value="1"/>
</dbReference>
<evidence type="ECO:0000259" key="4">
    <source>
        <dbReference type="PROSITE" id="PS01124"/>
    </source>
</evidence>
<dbReference type="PANTHER" id="PTHR43436">
    <property type="entry name" value="ARAC-FAMILY TRANSCRIPTIONAL REGULATOR"/>
    <property type="match status" value="1"/>
</dbReference>
<name>A0A4U0ZJY0_9ALTE</name>
<evidence type="ECO:0000256" key="1">
    <source>
        <dbReference type="ARBA" id="ARBA00023015"/>
    </source>
</evidence>
<dbReference type="SUPFAM" id="SSF46689">
    <property type="entry name" value="Homeodomain-like"/>
    <property type="match status" value="2"/>
</dbReference>
<dbReference type="OrthoDB" id="34150at2"/>
<dbReference type="GO" id="GO:0003700">
    <property type="term" value="F:DNA-binding transcription factor activity"/>
    <property type="evidence" value="ECO:0007669"/>
    <property type="project" value="InterPro"/>
</dbReference>
<keyword evidence="2" id="KW-0238">DNA-binding</keyword>
<proteinExistence type="predicted"/>
<keyword evidence="6" id="KW-1185">Reference proteome</keyword>
<evidence type="ECO:0000256" key="2">
    <source>
        <dbReference type="ARBA" id="ARBA00023125"/>
    </source>
</evidence>
<dbReference type="RefSeq" id="WP_136780991.1">
    <property type="nucleotide sequence ID" value="NZ_SWCO01000001.1"/>
</dbReference>
<keyword evidence="1" id="KW-0805">Transcription regulation</keyword>
<dbReference type="PANTHER" id="PTHR43436:SF1">
    <property type="entry name" value="TRANSCRIPTIONAL REGULATORY PROTEIN"/>
    <property type="match status" value="1"/>
</dbReference>
<evidence type="ECO:0000313" key="6">
    <source>
        <dbReference type="Proteomes" id="UP000305471"/>
    </source>
</evidence>
<dbReference type="Proteomes" id="UP000305471">
    <property type="component" value="Unassembled WGS sequence"/>
</dbReference>
<evidence type="ECO:0000256" key="3">
    <source>
        <dbReference type="ARBA" id="ARBA00023163"/>
    </source>
</evidence>
<dbReference type="Gene3D" id="1.10.10.60">
    <property type="entry name" value="Homeodomain-like"/>
    <property type="match status" value="2"/>
</dbReference>
<dbReference type="PROSITE" id="PS01124">
    <property type="entry name" value="HTH_ARAC_FAMILY_2"/>
    <property type="match status" value="1"/>
</dbReference>